<organism evidence="10 11">
    <name type="scientific">Bradyrhizobium canariense</name>
    <dbReference type="NCBI Taxonomy" id="255045"/>
    <lineage>
        <taxon>Bacteria</taxon>
        <taxon>Pseudomonadati</taxon>
        <taxon>Pseudomonadota</taxon>
        <taxon>Alphaproteobacteria</taxon>
        <taxon>Hyphomicrobiales</taxon>
        <taxon>Nitrobacteraceae</taxon>
        <taxon>Bradyrhizobium</taxon>
    </lineage>
</organism>
<dbReference type="InterPro" id="IPR001851">
    <property type="entry name" value="ABC_transp_permease"/>
</dbReference>
<feature type="transmembrane region" description="Helical" evidence="9">
    <location>
        <begin position="231"/>
        <end position="251"/>
    </location>
</feature>
<dbReference type="GO" id="GO:0005886">
    <property type="term" value="C:plasma membrane"/>
    <property type="evidence" value="ECO:0007669"/>
    <property type="project" value="UniProtKB-SubCell"/>
</dbReference>
<dbReference type="Pfam" id="PF02653">
    <property type="entry name" value="BPD_transp_2"/>
    <property type="match status" value="1"/>
</dbReference>
<feature type="transmembrane region" description="Helical" evidence="9">
    <location>
        <begin position="263"/>
        <end position="285"/>
    </location>
</feature>
<dbReference type="PANTHER" id="PTHR11795">
    <property type="entry name" value="BRANCHED-CHAIN AMINO ACID TRANSPORT SYSTEM PERMEASE PROTEIN LIVH"/>
    <property type="match status" value="1"/>
</dbReference>
<evidence type="ECO:0000256" key="6">
    <source>
        <dbReference type="ARBA" id="ARBA00022989"/>
    </source>
</evidence>
<evidence type="ECO:0000256" key="8">
    <source>
        <dbReference type="ARBA" id="ARBA00037998"/>
    </source>
</evidence>
<dbReference type="InterPro" id="IPR017779">
    <property type="entry name" value="ABC_UrtB_bac"/>
</dbReference>
<feature type="transmembrane region" description="Helical" evidence="9">
    <location>
        <begin position="199"/>
        <end position="225"/>
    </location>
</feature>
<dbReference type="Proteomes" id="UP000243904">
    <property type="component" value="Chromosome I"/>
</dbReference>
<keyword evidence="2" id="KW-0813">Transport</keyword>
<feature type="transmembrane region" description="Helical" evidence="9">
    <location>
        <begin position="144"/>
        <end position="170"/>
    </location>
</feature>
<dbReference type="GO" id="GO:0006865">
    <property type="term" value="P:amino acid transport"/>
    <property type="evidence" value="ECO:0007669"/>
    <property type="project" value="UniProtKB-KW"/>
</dbReference>
<name>A0A1H1NGJ3_9BRAD</name>
<evidence type="ECO:0000313" key="10">
    <source>
        <dbReference type="EMBL" id="SDR98088.1"/>
    </source>
</evidence>
<feature type="transmembrane region" description="Helical" evidence="9">
    <location>
        <begin position="102"/>
        <end position="124"/>
    </location>
</feature>
<evidence type="ECO:0000256" key="9">
    <source>
        <dbReference type="SAM" id="Phobius"/>
    </source>
</evidence>
<keyword evidence="7 9" id="KW-0472">Membrane</keyword>
<keyword evidence="11" id="KW-1185">Reference proteome</keyword>
<keyword evidence="3" id="KW-1003">Cell membrane</keyword>
<dbReference type="NCBIfam" id="TIGR03409">
    <property type="entry name" value="urea_trans_UrtB"/>
    <property type="match status" value="1"/>
</dbReference>
<accession>A0A1H1NGJ3</accession>
<evidence type="ECO:0000256" key="3">
    <source>
        <dbReference type="ARBA" id="ARBA00022475"/>
    </source>
</evidence>
<protein>
    <submittedName>
        <fullName evidence="10">Amino acid/amide ABC transporter membrane protein 1, HAAT family</fullName>
    </submittedName>
</protein>
<dbReference type="AlphaFoldDB" id="A0A1H1NGJ3"/>
<reference evidence="11" key="1">
    <citation type="submission" date="2016-10" db="EMBL/GenBank/DDBJ databases">
        <authorList>
            <person name="Varghese N."/>
            <person name="Submissions S."/>
        </authorList>
    </citation>
    <scope>NUCLEOTIDE SEQUENCE [LARGE SCALE GENOMIC DNA]</scope>
    <source>
        <strain evidence="11">GAS369</strain>
    </source>
</reference>
<keyword evidence="6 9" id="KW-1133">Transmembrane helix</keyword>
<keyword evidence="4 9" id="KW-0812">Transmembrane</keyword>
<dbReference type="EMBL" id="LT629750">
    <property type="protein sequence ID" value="SDR98088.1"/>
    <property type="molecule type" value="Genomic_DNA"/>
</dbReference>
<evidence type="ECO:0000256" key="2">
    <source>
        <dbReference type="ARBA" id="ARBA00022448"/>
    </source>
</evidence>
<evidence type="ECO:0000256" key="4">
    <source>
        <dbReference type="ARBA" id="ARBA00022692"/>
    </source>
</evidence>
<dbReference type="PANTHER" id="PTHR11795:SF447">
    <property type="entry name" value="ABC TRANSPORTER PERMEASE PROTEIN"/>
    <property type="match status" value="1"/>
</dbReference>
<keyword evidence="5" id="KW-0029">Amino-acid transport</keyword>
<sequence length="300" mass="32251">MAIGSFFTTFEWSAFINALILGVSIASIWLIAALGLTIIYGAAGVINMAHGEFIMLGAYSSYMLQSFLGLPFVFCVPASFLIVAAVGLVLERGLIRYLYKRPLDTLLATFGVSLVLMQGVRLIFGSDPKYIAVPPIFSSNIQFAFVNISVFRLVVLLVTIAIVTALWALFYRTRFGVQVRAVMQDKEMAASFGVNADRIYMLTFALGAGLAGLAGSLFGVLNIVLPTMGTAYVVQAFLVVVVGGGTLAGSVAAGGATGELQSIFAYFTNDTFARFVLFVLIVVFLRIRPQGLFTPAAKRR</sequence>
<dbReference type="RefSeq" id="WP_100382476.1">
    <property type="nucleotide sequence ID" value="NZ_LT629750.1"/>
</dbReference>
<evidence type="ECO:0000256" key="7">
    <source>
        <dbReference type="ARBA" id="ARBA00023136"/>
    </source>
</evidence>
<gene>
    <name evidence="10" type="ORF">SAMN05444158_0618</name>
</gene>
<evidence type="ECO:0000313" key="11">
    <source>
        <dbReference type="Proteomes" id="UP000243904"/>
    </source>
</evidence>
<comment type="similarity">
    <text evidence="8">Belongs to the binding-protein-dependent transport system permease family. LivHM subfamily.</text>
</comment>
<feature type="transmembrane region" description="Helical" evidence="9">
    <location>
        <begin position="12"/>
        <end position="31"/>
    </location>
</feature>
<proteinExistence type="inferred from homology"/>
<comment type="subcellular location">
    <subcellularLocation>
        <location evidence="1">Cell membrane</location>
        <topology evidence="1">Multi-pass membrane protein</topology>
    </subcellularLocation>
</comment>
<evidence type="ECO:0000256" key="1">
    <source>
        <dbReference type="ARBA" id="ARBA00004651"/>
    </source>
</evidence>
<dbReference type="InterPro" id="IPR052157">
    <property type="entry name" value="BCAA_transport_permease"/>
</dbReference>
<feature type="transmembrane region" description="Helical" evidence="9">
    <location>
        <begin position="68"/>
        <end position="90"/>
    </location>
</feature>
<evidence type="ECO:0000256" key="5">
    <source>
        <dbReference type="ARBA" id="ARBA00022970"/>
    </source>
</evidence>
<dbReference type="CDD" id="cd06582">
    <property type="entry name" value="TM_PBP1_LivH_like"/>
    <property type="match status" value="1"/>
</dbReference>
<feature type="transmembrane region" description="Helical" evidence="9">
    <location>
        <begin position="38"/>
        <end position="62"/>
    </location>
</feature>
<dbReference type="GO" id="GO:0022857">
    <property type="term" value="F:transmembrane transporter activity"/>
    <property type="evidence" value="ECO:0007669"/>
    <property type="project" value="InterPro"/>
</dbReference>